<dbReference type="InterPro" id="IPR051044">
    <property type="entry name" value="MAG_DAG_Lipase"/>
</dbReference>
<dbReference type="EMBL" id="CAICTM010000004">
    <property type="protein sequence ID" value="CAB9496354.1"/>
    <property type="molecule type" value="Genomic_DNA"/>
</dbReference>
<dbReference type="SUPFAM" id="SSF53474">
    <property type="entry name" value="alpha/beta-Hydrolases"/>
    <property type="match status" value="1"/>
</dbReference>
<feature type="signal peptide" evidence="1">
    <location>
        <begin position="1"/>
        <end position="25"/>
    </location>
</feature>
<dbReference type="InterPro" id="IPR029058">
    <property type="entry name" value="AB_hydrolase_fold"/>
</dbReference>
<protein>
    <submittedName>
        <fullName evidence="3">Lysophospholipase</fullName>
    </submittedName>
</protein>
<feature type="chain" id="PRO_5040211783" evidence="1">
    <location>
        <begin position="26"/>
        <end position="347"/>
    </location>
</feature>
<dbReference type="Proteomes" id="UP001153069">
    <property type="component" value="Unassembled WGS sequence"/>
</dbReference>
<dbReference type="PANTHER" id="PTHR11614">
    <property type="entry name" value="PHOSPHOLIPASE-RELATED"/>
    <property type="match status" value="1"/>
</dbReference>
<keyword evidence="4" id="KW-1185">Reference proteome</keyword>
<feature type="domain" description="Serine aminopeptidase S33" evidence="2">
    <location>
        <begin position="69"/>
        <end position="327"/>
    </location>
</feature>
<dbReference type="AlphaFoldDB" id="A0A9N8DAW2"/>
<dbReference type="Pfam" id="PF12146">
    <property type="entry name" value="Hydrolase_4"/>
    <property type="match status" value="1"/>
</dbReference>
<keyword evidence="1" id="KW-0732">Signal</keyword>
<reference evidence="3" key="1">
    <citation type="submission" date="2020-06" db="EMBL/GenBank/DDBJ databases">
        <authorList>
            <consortium name="Plant Systems Biology data submission"/>
        </authorList>
    </citation>
    <scope>NUCLEOTIDE SEQUENCE</scope>
    <source>
        <strain evidence="3">D6</strain>
    </source>
</reference>
<evidence type="ECO:0000313" key="4">
    <source>
        <dbReference type="Proteomes" id="UP001153069"/>
    </source>
</evidence>
<gene>
    <name evidence="3" type="ORF">SEMRO_4_G003290.1</name>
</gene>
<evidence type="ECO:0000313" key="3">
    <source>
        <dbReference type="EMBL" id="CAB9496354.1"/>
    </source>
</evidence>
<accession>A0A9N8DAW2</accession>
<comment type="caution">
    <text evidence="3">The sequence shown here is derived from an EMBL/GenBank/DDBJ whole genome shotgun (WGS) entry which is preliminary data.</text>
</comment>
<dbReference type="InterPro" id="IPR022742">
    <property type="entry name" value="Hydrolase_4"/>
</dbReference>
<sequence>MKVLFPLLQVLLTSLVLSTIGSAAADDGDCSPAEGTCRVYNILGKPEEYTESTVPGVKLAVRRWTPDDVKSVVLFAHGGTYGAGFHSGYSDIMGKSFQEAGIAVISYDVAGSGYSDGLKDKNGNTLRNYFDSMDTLTNDFTKVLNDVRSQYPTKKVFAVGESFGCKILLAQIMKEQEQSKGSLADGYVFSGPVVQLLPEMLPPKPVIAVMSFIAKFFPMLTMPGTDFFSTFDLAFGDKAWAQTGRHDPFVIEAASIPPKLGMIISVLNSLKKLNDSLETIGVPFKIFVGENEGRVDVDAIKRLAKVAKSTDKDIEIVPGAYHQLFQDLPEVTQLVCRHIQEWILARS</sequence>
<proteinExistence type="predicted"/>
<name>A0A9N8DAW2_9STRA</name>
<dbReference type="OrthoDB" id="41116at2759"/>
<evidence type="ECO:0000256" key="1">
    <source>
        <dbReference type="SAM" id="SignalP"/>
    </source>
</evidence>
<organism evidence="3 4">
    <name type="scientific">Seminavis robusta</name>
    <dbReference type="NCBI Taxonomy" id="568900"/>
    <lineage>
        <taxon>Eukaryota</taxon>
        <taxon>Sar</taxon>
        <taxon>Stramenopiles</taxon>
        <taxon>Ochrophyta</taxon>
        <taxon>Bacillariophyta</taxon>
        <taxon>Bacillariophyceae</taxon>
        <taxon>Bacillariophycidae</taxon>
        <taxon>Naviculales</taxon>
        <taxon>Naviculaceae</taxon>
        <taxon>Seminavis</taxon>
    </lineage>
</organism>
<evidence type="ECO:0000259" key="2">
    <source>
        <dbReference type="Pfam" id="PF12146"/>
    </source>
</evidence>
<dbReference type="Gene3D" id="3.40.50.1820">
    <property type="entry name" value="alpha/beta hydrolase"/>
    <property type="match status" value="1"/>
</dbReference>